<dbReference type="Pfam" id="PF04545">
    <property type="entry name" value="Sigma70_r4"/>
    <property type="match status" value="1"/>
</dbReference>
<name>A0A9E7BYS8_9ACTN</name>
<dbReference type="AlphaFoldDB" id="A0A9E7BYS8"/>
<dbReference type="PANTHER" id="PTHR43133">
    <property type="entry name" value="RNA POLYMERASE ECF-TYPE SIGMA FACTO"/>
    <property type="match status" value="1"/>
</dbReference>
<dbReference type="Gene3D" id="1.10.1740.10">
    <property type="match status" value="1"/>
</dbReference>
<dbReference type="EMBL" id="CP087164">
    <property type="protein sequence ID" value="UGS34606.1"/>
    <property type="molecule type" value="Genomic_DNA"/>
</dbReference>
<dbReference type="NCBIfam" id="TIGR02937">
    <property type="entry name" value="sigma70-ECF"/>
    <property type="match status" value="1"/>
</dbReference>
<protein>
    <submittedName>
        <fullName evidence="8">ECF RNA polymerase sigma factor SigM</fullName>
    </submittedName>
</protein>
<dbReference type="InterPro" id="IPR013324">
    <property type="entry name" value="RNA_pol_sigma_r3/r4-like"/>
</dbReference>
<feature type="domain" description="RNA polymerase sigma-70 region 2" evidence="6">
    <location>
        <begin position="10"/>
        <end position="76"/>
    </location>
</feature>
<dbReference type="InterPro" id="IPR013325">
    <property type="entry name" value="RNA_pol_sigma_r2"/>
</dbReference>
<dbReference type="InterPro" id="IPR039425">
    <property type="entry name" value="RNA_pol_sigma-70-like"/>
</dbReference>
<keyword evidence="2" id="KW-0805">Transcription regulation</keyword>
<dbReference type="GO" id="GO:0006352">
    <property type="term" value="P:DNA-templated transcription initiation"/>
    <property type="evidence" value="ECO:0007669"/>
    <property type="project" value="InterPro"/>
</dbReference>
<evidence type="ECO:0000256" key="2">
    <source>
        <dbReference type="ARBA" id="ARBA00023015"/>
    </source>
</evidence>
<comment type="similarity">
    <text evidence="1">Belongs to the sigma-70 factor family. ECF subfamily.</text>
</comment>
<dbReference type="InterPro" id="IPR000943">
    <property type="entry name" value="RNA_pol_sigma70"/>
</dbReference>
<dbReference type="InterPro" id="IPR007630">
    <property type="entry name" value="RNA_pol_sigma70_r4"/>
</dbReference>
<evidence type="ECO:0000313" key="9">
    <source>
        <dbReference type="Proteomes" id="UP001162834"/>
    </source>
</evidence>
<evidence type="ECO:0000256" key="4">
    <source>
        <dbReference type="ARBA" id="ARBA00023125"/>
    </source>
</evidence>
<dbReference type="GO" id="GO:0016987">
    <property type="term" value="F:sigma factor activity"/>
    <property type="evidence" value="ECO:0007669"/>
    <property type="project" value="UniProtKB-KW"/>
</dbReference>
<dbReference type="PRINTS" id="PR00046">
    <property type="entry name" value="SIGMA70FCT"/>
</dbReference>
<evidence type="ECO:0000256" key="5">
    <source>
        <dbReference type="ARBA" id="ARBA00023163"/>
    </source>
</evidence>
<keyword evidence="4" id="KW-0238">DNA-binding</keyword>
<dbReference type="PANTHER" id="PTHR43133:SF8">
    <property type="entry name" value="RNA POLYMERASE SIGMA FACTOR HI_1459-RELATED"/>
    <property type="match status" value="1"/>
</dbReference>
<feature type="domain" description="RNA polymerase sigma-70 region 4" evidence="7">
    <location>
        <begin position="111"/>
        <end position="160"/>
    </location>
</feature>
<dbReference type="Proteomes" id="UP001162834">
    <property type="component" value="Chromosome"/>
</dbReference>
<proteinExistence type="inferred from homology"/>
<evidence type="ECO:0000313" key="8">
    <source>
        <dbReference type="EMBL" id="UGS34606.1"/>
    </source>
</evidence>
<reference evidence="8" key="1">
    <citation type="journal article" date="2022" name="Int. J. Syst. Evol. Microbiol.">
        <title>Pseudomonas aegrilactucae sp. nov. and Pseudomonas morbosilactucae sp. nov., pathogens causing bacterial rot of lettuce in Japan.</title>
        <authorList>
            <person name="Sawada H."/>
            <person name="Fujikawa T."/>
            <person name="Satou M."/>
        </authorList>
    </citation>
    <scope>NUCLEOTIDE SEQUENCE</scope>
    <source>
        <strain evidence="8">0166_1</strain>
    </source>
</reference>
<dbReference type="Pfam" id="PF04542">
    <property type="entry name" value="Sigma70_r2"/>
    <property type="match status" value="1"/>
</dbReference>
<dbReference type="Gene3D" id="1.10.10.10">
    <property type="entry name" value="Winged helix-like DNA-binding domain superfamily/Winged helix DNA-binding domain"/>
    <property type="match status" value="1"/>
</dbReference>
<accession>A0A9E7BYS8</accession>
<dbReference type="CDD" id="cd06171">
    <property type="entry name" value="Sigma70_r4"/>
    <property type="match status" value="1"/>
</dbReference>
<organism evidence="8 9">
    <name type="scientific">Capillimicrobium parvum</name>
    <dbReference type="NCBI Taxonomy" id="2884022"/>
    <lineage>
        <taxon>Bacteria</taxon>
        <taxon>Bacillati</taxon>
        <taxon>Actinomycetota</taxon>
        <taxon>Thermoleophilia</taxon>
        <taxon>Solirubrobacterales</taxon>
        <taxon>Capillimicrobiaceae</taxon>
        <taxon>Capillimicrobium</taxon>
    </lineage>
</organism>
<keyword evidence="9" id="KW-1185">Reference proteome</keyword>
<dbReference type="SUPFAM" id="SSF88659">
    <property type="entry name" value="Sigma3 and sigma4 domains of RNA polymerase sigma factors"/>
    <property type="match status" value="1"/>
</dbReference>
<sequence>MPVDVIETVYREHLHAVYGFFSYSVGRDTAEDLTAATFERIVRSWNRFDPARSSEQTWIFAIARNVLIDHLRRQRHRNGPSLDEHPEIVDSIVSAQDPLAQAVSVEGVKAWLSQLRPREREVVALRYCADLSVAEIAQCMDTTPANVHQICSRALRRLRETVDPATGQPQQQLARESA</sequence>
<gene>
    <name evidence="8" type="primary">sigM_1</name>
    <name evidence="8" type="ORF">DSM104329_00985</name>
</gene>
<keyword evidence="5" id="KW-0804">Transcription</keyword>
<dbReference type="InterPro" id="IPR014284">
    <property type="entry name" value="RNA_pol_sigma-70_dom"/>
</dbReference>
<evidence type="ECO:0000259" key="7">
    <source>
        <dbReference type="Pfam" id="PF04545"/>
    </source>
</evidence>
<dbReference type="GO" id="GO:0003677">
    <property type="term" value="F:DNA binding"/>
    <property type="evidence" value="ECO:0007669"/>
    <property type="project" value="UniProtKB-KW"/>
</dbReference>
<dbReference type="KEGG" id="sbae:DSM104329_00985"/>
<keyword evidence="3" id="KW-0731">Sigma factor</keyword>
<evidence type="ECO:0000256" key="1">
    <source>
        <dbReference type="ARBA" id="ARBA00010641"/>
    </source>
</evidence>
<dbReference type="SUPFAM" id="SSF88946">
    <property type="entry name" value="Sigma2 domain of RNA polymerase sigma factors"/>
    <property type="match status" value="1"/>
</dbReference>
<dbReference type="InterPro" id="IPR036388">
    <property type="entry name" value="WH-like_DNA-bd_sf"/>
</dbReference>
<evidence type="ECO:0000259" key="6">
    <source>
        <dbReference type="Pfam" id="PF04542"/>
    </source>
</evidence>
<dbReference type="InterPro" id="IPR007627">
    <property type="entry name" value="RNA_pol_sigma70_r2"/>
</dbReference>
<evidence type="ECO:0000256" key="3">
    <source>
        <dbReference type="ARBA" id="ARBA00023082"/>
    </source>
</evidence>